<evidence type="ECO:0000256" key="1">
    <source>
        <dbReference type="ARBA" id="ARBA00008834"/>
    </source>
</evidence>
<keyword evidence="2 4" id="KW-0378">Hydrolase</keyword>
<evidence type="ECO:0000256" key="2">
    <source>
        <dbReference type="ARBA" id="ARBA00022801"/>
    </source>
</evidence>
<dbReference type="InterPro" id="IPR012334">
    <property type="entry name" value="Pectin_lyas_fold"/>
</dbReference>
<dbReference type="EMBL" id="JACJJL010000034">
    <property type="protein sequence ID" value="MBM6662907.1"/>
    <property type="molecule type" value="Genomic_DNA"/>
</dbReference>
<protein>
    <submittedName>
        <fullName evidence="5">Glycoside hydrolase family 28 protein</fullName>
    </submittedName>
</protein>
<evidence type="ECO:0000313" key="5">
    <source>
        <dbReference type="EMBL" id="MBM6662907.1"/>
    </source>
</evidence>
<dbReference type="PANTHER" id="PTHR31339">
    <property type="entry name" value="PECTIN LYASE-RELATED"/>
    <property type="match status" value="1"/>
</dbReference>
<gene>
    <name evidence="5" type="ORF">H6B30_14350</name>
</gene>
<dbReference type="Gene3D" id="2.160.20.10">
    <property type="entry name" value="Single-stranded right-handed beta-helix, Pectin lyase-like"/>
    <property type="match status" value="1"/>
</dbReference>
<dbReference type="SMART" id="SM00710">
    <property type="entry name" value="PbH1"/>
    <property type="match status" value="4"/>
</dbReference>
<dbReference type="PANTHER" id="PTHR31339:SF9">
    <property type="entry name" value="PLASMIN AND FIBRONECTIN-BINDING PROTEIN A"/>
    <property type="match status" value="1"/>
</dbReference>
<dbReference type="GO" id="GO:0004650">
    <property type="term" value="F:polygalacturonase activity"/>
    <property type="evidence" value="ECO:0007669"/>
    <property type="project" value="InterPro"/>
</dbReference>
<dbReference type="GO" id="GO:0005975">
    <property type="term" value="P:carbohydrate metabolic process"/>
    <property type="evidence" value="ECO:0007669"/>
    <property type="project" value="InterPro"/>
</dbReference>
<reference evidence="5 6" key="1">
    <citation type="journal article" date="2021" name="Sci. Rep.">
        <title>The distribution of antibiotic resistance genes in chicken gut microbiota commensals.</title>
        <authorList>
            <person name="Juricova H."/>
            <person name="Matiasovicova J."/>
            <person name="Kubasova T."/>
            <person name="Cejkova D."/>
            <person name="Rychlik I."/>
        </authorList>
    </citation>
    <scope>NUCLEOTIDE SEQUENCE [LARGE SCALE GENOMIC DNA]</scope>
    <source>
        <strain evidence="5 6">An819</strain>
    </source>
</reference>
<dbReference type="InterPro" id="IPR006626">
    <property type="entry name" value="PbH1"/>
</dbReference>
<dbReference type="AlphaFoldDB" id="A0A939B685"/>
<comment type="similarity">
    <text evidence="1 4">Belongs to the glycosyl hydrolase 28 family.</text>
</comment>
<name>A0A939B685_9BACT</name>
<comment type="caution">
    <text evidence="5">The sequence shown here is derived from an EMBL/GenBank/DDBJ whole genome shotgun (WGS) entry which is preliminary data.</text>
</comment>
<proteinExistence type="inferred from homology"/>
<dbReference type="InterPro" id="IPR051801">
    <property type="entry name" value="GH28_Enzymes"/>
</dbReference>
<dbReference type="Proteomes" id="UP000764045">
    <property type="component" value="Unassembled WGS sequence"/>
</dbReference>
<sequence>MKRTKWDTTAGSRYVFLPVTFDADGKPVIHWVDEWRIEDYAVPSRADVGPGAMPEEMEAVAAPFAMPQLRRPEFPDRKVVVSLKKGKTNTCIIQEAIDKMSLDGGGTVVIPAGEWLTGRIELKSNVCLNIPEGAVLRFSGLIRDYLPVVFTRDEGIEIYSLGAFIYANNAENIAVTGGGKIIGPSTDCEIFANNSAKALNIEAICRNGEMPLPERVFDGENNGGEVFLPKTIAPINCRNVLIEGVTLERGLYWNVVPQYCENVIIRGVTVSSYGHGRTDGIDVESSRNVLIEYCSLDCQDDCYTMKSGRGVDGLRVGRPTENVVVRKCLALRGAGGIVCGTEVAGGVRNVYCHDCVFDGTEQAFRFKTLRTRGGGVSNVTVERVRARVTGAAFYCDMLGSMKWGGDLARRYPVREITEATPDFNTIVVDNVRIDSCAQLVKAVGLPEQPLRNVLLSRVKARCGQFMFMRDTESFTLKDADVEASDPSATIDGCSGMMMLGVMVNGRRFDSMSCSLVRSMPVVCSE</sequence>
<dbReference type="InterPro" id="IPR011050">
    <property type="entry name" value="Pectin_lyase_fold/virulence"/>
</dbReference>
<accession>A0A939B685</accession>
<dbReference type="SUPFAM" id="SSF51126">
    <property type="entry name" value="Pectin lyase-like"/>
    <property type="match status" value="1"/>
</dbReference>
<evidence type="ECO:0000256" key="4">
    <source>
        <dbReference type="RuleBase" id="RU361169"/>
    </source>
</evidence>
<evidence type="ECO:0000256" key="3">
    <source>
        <dbReference type="ARBA" id="ARBA00023295"/>
    </source>
</evidence>
<dbReference type="InterPro" id="IPR000743">
    <property type="entry name" value="Glyco_hydro_28"/>
</dbReference>
<evidence type="ECO:0000313" key="6">
    <source>
        <dbReference type="Proteomes" id="UP000764045"/>
    </source>
</evidence>
<keyword evidence="6" id="KW-1185">Reference proteome</keyword>
<keyword evidence="3 4" id="KW-0326">Glycosidase</keyword>
<organism evidence="5 6">
    <name type="scientific">Marseilla massiliensis</name>
    <dbReference type="NCBI Taxonomy" id="1841864"/>
    <lineage>
        <taxon>Bacteria</taxon>
        <taxon>Pseudomonadati</taxon>
        <taxon>Bacteroidota</taxon>
        <taxon>Bacteroidia</taxon>
        <taxon>Bacteroidales</taxon>
        <taxon>Prevotellaceae</taxon>
        <taxon>Marseilla</taxon>
    </lineage>
</organism>
<dbReference type="Pfam" id="PF00295">
    <property type="entry name" value="Glyco_hydro_28"/>
    <property type="match status" value="1"/>
</dbReference>